<evidence type="ECO:0000256" key="2">
    <source>
        <dbReference type="ARBA" id="ARBA00012438"/>
    </source>
</evidence>
<evidence type="ECO:0000313" key="14">
    <source>
        <dbReference type="EMBL" id="MCL7748944.1"/>
    </source>
</evidence>
<dbReference type="CDD" id="cd00130">
    <property type="entry name" value="PAS"/>
    <property type="match status" value="2"/>
</dbReference>
<evidence type="ECO:0000256" key="5">
    <source>
        <dbReference type="ARBA" id="ARBA00022741"/>
    </source>
</evidence>
<dbReference type="InterPro" id="IPR013655">
    <property type="entry name" value="PAS_fold_3"/>
</dbReference>
<dbReference type="NCBIfam" id="TIGR00254">
    <property type="entry name" value="GGDEF"/>
    <property type="match status" value="1"/>
</dbReference>
<dbReference type="PROSITE" id="PS50112">
    <property type="entry name" value="PAS"/>
    <property type="match status" value="2"/>
</dbReference>
<dbReference type="InterPro" id="IPR001633">
    <property type="entry name" value="EAL_dom"/>
</dbReference>
<feature type="domain" description="PAC" evidence="11">
    <location>
        <begin position="89"/>
        <end position="140"/>
    </location>
</feature>
<dbReference type="InterPro" id="IPR000014">
    <property type="entry name" value="PAS"/>
</dbReference>
<dbReference type="Gene3D" id="3.20.20.450">
    <property type="entry name" value="EAL domain"/>
    <property type="match status" value="1"/>
</dbReference>
<sequence length="933" mass="106029">MNKVSYRNREKLQTINKELLYTDLFSAYPEALFLLDTSGEFVELNDGLVKLLGYPKDKLLYSHFTDYIFQEDVADVKGYFFNALRGKDQERQIRVMHENGNIKYVSVKVVPAKIKGEILGVYGVAKDISEKKELEAALRKSEMRFESLINRSTDVIGIIDHRGIIKYQSPAVEQVLGYDPCKLNGTTVFELVCKEDLKAAQNLFYSVLNRPNITQRGELKIKTSDGGFIYCEAYVTNLLEDENVNGIVINYRDISSRKTQEEEIQKMAYHDYLTGLPNRFMLEKNFSNVIREHEELAILFIDLDRFKVINDNMGHHVGDLLIKEVTKRLKSCLADNDFLFRQGGDEFIIILTNANRELAANVSKNIVASLSYPFLINDYDIFTSPSIGISMFPEDGQSVEQLTRNSDYAMYQAKKMGRNTFYFYSERELGSINPLSIEMDLHSALERNELELHYQPKVSLKTGEVVGVEALMRWNHPKWGMVSPATFIPIAEESGLIVSVGEWALRTACLQNKRLSSQGYEIVMSVNLSPRQFNKINLVQTIENILKETELQPQLLELEITESMTTNIEQTIGTLHELKSLGVKISIDDFGTGFSSLNYLKQFPVDTLKIDQSFVRELSNKDDETIVKTIISMAHNLNLNVVAEGIETKEQVEFLKQHLCNEGQGYFFSKPVPEVELMGNIQQIQENPAKLGVTVEPIQKENESLSFKEENCLLSENQAKTEKIGVAGELAAGIAHEIRNPITSIKGFIHLFEKGVIKKDYFDVIHSSFQQIEEVLKEFLTLSKPEMNERKLVDMNALIQDVIVEVGKYDGIQIIHENEEKVPKIMCDPIKIKEVFTHIITNSTEAIVQDGVVNIEVRTDESSLLVTITDNGIGISKDRLERLGEPFFSLKEKGIGLGLMVCYQTIWLHNGSIQVRSEENKGTQVEVRFPIGF</sequence>
<protein>
    <recommendedName>
        <fullName evidence="2">histidine kinase</fullName>
        <ecNumber evidence="2">2.7.13.3</ecNumber>
    </recommendedName>
</protein>
<evidence type="ECO:0000256" key="8">
    <source>
        <dbReference type="ARBA" id="ARBA00023012"/>
    </source>
</evidence>
<dbReference type="SMART" id="SM00091">
    <property type="entry name" value="PAS"/>
    <property type="match status" value="2"/>
</dbReference>
<proteinExistence type="predicted"/>
<dbReference type="EMBL" id="JAKRYL010000021">
    <property type="protein sequence ID" value="MCL7748944.1"/>
    <property type="molecule type" value="Genomic_DNA"/>
</dbReference>
<evidence type="ECO:0000259" key="11">
    <source>
        <dbReference type="PROSITE" id="PS50113"/>
    </source>
</evidence>
<dbReference type="CDD" id="cd00082">
    <property type="entry name" value="HisKA"/>
    <property type="match status" value="1"/>
</dbReference>
<dbReference type="FunFam" id="3.20.20.450:FF:000001">
    <property type="entry name" value="Cyclic di-GMP phosphodiesterase yahA"/>
    <property type="match status" value="1"/>
</dbReference>
<feature type="domain" description="PAC" evidence="11">
    <location>
        <begin position="215"/>
        <end position="266"/>
    </location>
</feature>
<dbReference type="InterPro" id="IPR029787">
    <property type="entry name" value="Nucleotide_cyclase"/>
</dbReference>
<reference evidence="14" key="1">
    <citation type="submission" date="2022-02" db="EMBL/GenBank/DDBJ databases">
        <title>Halalkalibacter sp. nov. isolated from Lonar Lake, India.</title>
        <authorList>
            <person name="Joshi A."/>
            <person name="Thite S."/>
            <person name="Lodha T."/>
        </authorList>
    </citation>
    <scope>NUCLEOTIDE SEQUENCE</scope>
    <source>
        <strain evidence="14">MEB205</strain>
    </source>
</reference>
<dbReference type="Gene3D" id="3.30.70.270">
    <property type="match status" value="1"/>
</dbReference>
<dbReference type="SMART" id="SM00387">
    <property type="entry name" value="HATPase_c"/>
    <property type="match status" value="1"/>
</dbReference>
<evidence type="ECO:0000259" key="9">
    <source>
        <dbReference type="PROSITE" id="PS50109"/>
    </source>
</evidence>
<dbReference type="PROSITE" id="PS50883">
    <property type="entry name" value="EAL"/>
    <property type="match status" value="1"/>
</dbReference>
<evidence type="ECO:0000259" key="12">
    <source>
        <dbReference type="PROSITE" id="PS50883"/>
    </source>
</evidence>
<dbReference type="SUPFAM" id="SSF55874">
    <property type="entry name" value="ATPase domain of HSP90 chaperone/DNA topoisomerase II/histidine kinase"/>
    <property type="match status" value="1"/>
</dbReference>
<dbReference type="PROSITE" id="PS50887">
    <property type="entry name" value="GGDEF"/>
    <property type="match status" value="1"/>
</dbReference>
<dbReference type="InterPro" id="IPR036097">
    <property type="entry name" value="HisK_dim/P_sf"/>
</dbReference>
<comment type="catalytic activity">
    <reaction evidence="1">
        <text>ATP + protein L-histidine = ADP + protein N-phospho-L-histidine.</text>
        <dbReference type="EC" id="2.7.13.3"/>
    </reaction>
</comment>
<dbReference type="PANTHER" id="PTHR44757">
    <property type="entry name" value="DIGUANYLATE CYCLASE DGCP"/>
    <property type="match status" value="1"/>
</dbReference>
<dbReference type="Pfam" id="PF08447">
    <property type="entry name" value="PAS_3"/>
    <property type="match status" value="1"/>
</dbReference>
<dbReference type="InterPro" id="IPR000700">
    <property type="entry name" value="PAS-assoc_C"/>
</dbReference>
<dbReference type="InterPro" id="IPR043128">
    <property type="entry name" value="Rev_trsase/Diguanyl_cyclase"/>
</dbReference>
<dbReference type="InterPro" id="IPR035965">
    <property type="entry name" value="PAS-like_dom_sf"/>
</dbReference>
<feature type="domain" description="EAL" evidence="12">
    <location>
        <begin position="434"/>
        <end position="685"/>
    </location>
</feature>
<evidence type="ECO:0000313" key="15">
    <source>
        <dbReference type="Proteomes" id="UP001139150"/>
    </source>
</evidence>
<dbReference type="SUPFAM" id="SSF141868">
    <property type="entry name" value="EAL domain-like"/>
    <property type="match status" value="1"/>
</dbReference>
<feature type="domain" description="PAS" evidence="10">
    <location>
        <begin position="141"/>
        <end position="211"/>
    </location>
</feature>
<dbReference type="SUPFAM" id="SSF47384">
    <property type="entry name" value="Homodimeric domain of signal transducing histidine kinase"/>
    <property type="match status" value="1"/>
</dbReference>
<dbReference type="GO" id="GO:0005524">
    <property type="term" value="F:ATP binding"/>
    <property type="evidence" value="ECO:0007669"/>
    <property type="project" value="UniProtKB-KW"/>
</dbReference>
<evidence type="ECO:0000256" key="4">
    <source>
        <dbReference type="ARBA" id="ARBA00022679"/>
    </source>
</evidence>
<dbReference type="Proteomes" id="UP001139150">
    <property type="component" value="Unassembled WGS sequence"/>
</dbReference>
<dbReference type="InterPro" id="IPR052155">
    <property type="entry name" value="Biofilm_reg_signaling"/>
</dbReference>
<keyword evidence="3" id="KW-0597">Phosphoprotein</keyword>
<keyword evidence="15" id="KW-1185">Reference proteome</keyword>
<dbReference type="InterPro" id="IPR005467">
    <property type="entry name" value="His_kinase_dom"/>
</dbReference>
<dbReference type="Pfam" id="PF02518">
    <property type="entry name" value="HATPase_c"/>
    <property type="match status" value="1"/>
</dbReference>
<dbReference type="SUPFAM" id="SSF55785">
    <property type="entry name" value="PYP-like sensor domain (PAS domain)"/>
    <property type="match status" value="2"/>
</dbReference>
<dbReference type="SMART" id="SM00052">
    <property type="entry name" value="EAL"/>
    <property type="match status" value="1"/>
</dbReference>
<dbReference type="SUPFAM" id="SSF55073">
    <property type="entry name" value="Nucleotide cyclase"/>
    <property type="match status" value="1"/>
</dbReference>
<evidence type="ECO:0000256" key="1">
    <source>
        <dbReference type="ARBA" id="ARBA00000085"/>
    </source>
</evidence>
<dbReference type="InterPro" id="IPR004358">
    <property type="entry name" value="Sig_transdc_His_kin-like_C"/>
</dbReference>
<dbReference type="Gene3D" id="3.30.450.20">
    <property type="entry name" value="PAS domain"/>
    <property type="match status" value="2"/>
</dbReference>
<dbReference type="EC" id="2.7.13.3" evidence="2"/>
<dbReference type="SMART" id="SM00267">
    <property type="entry name" value="GGDEF"/>
    <property type="match status" value="1"/>
</dbReference>
<organism evidence="14 15">
    <name type="scientific">Halalkalibacter alkaliphilus</name>
    <dbReference type="NCBI Taxonomy" id="2917993"/>
    <lineage>
        <taxon>Bacteria</taxon>
        <taxon>Bacillati</taxon>
        <taxon>Bacillota</taxon>
        <taxon>Bacilli</taxon>
        <taxon>Bacillales</taxon>
        <taxon>Bacillaceae</taxon>
        <taxon>Halalkalibacter</taxon>
    </lineage>
</organism>
<dbReference type="PRINTS" id="PR00344">
    <property type="entry name" value="BCTRLSENSOR"/>
</dbReference>
<evidence type="ECO:0000256" key="3">
    <source>
        <dbReference type="ARBA" id="ARBA00022553"/>
    </source>
</evidence>
<dbReference type="PROSITE" id="PS50113">
    <property type="entry name" value="PAC"/>
    <property type="match status" value="2"/>
</dbReference>
<dbReference type="InterPro" id="IPR003661">
    <property type="entry name" value="HisK_dim/P_dom"/>
</dbReference>
<dbReference type="PANTHER" id="PTHR44757:SF2">
    <property type="entry name" value="BIOFILM ARCHITECTURE MAINTENANCE PROTEIN MBAA"/>
    <property type="match status" value="1"/>
</dbReference>
<dbReference type="SMART" id="SM00086">
    <property type="entry name" value="PAC"/>
    <property type="match status" value="2"/>
</dbReference>
<evidence type="ECO:0000259" key="10">
    <source>
        <dbReference type="PROSITE" id="PS50112"/>
    </source>
</evidence>
<accession>A0A9X2I8L9</accession>
<dbReference type="RefSeq" id="WP_250097828.1">
    <property type="nucleotide sequence ID" value="NZ_JAKRYL010000021.1"/>
</dbReference>
<evidence type="ECO:0000256" key="7">
    <source>
        <dbReference type="ARBA" id="ARBA00022840"/>
    </source>
</evidence>
<dbReference type="Pfam" id="PF00512">
    <property type="entry name" value="HisKA"/>
    <property type="match status" value="1"/>
</dbReference>
<dbReference type="InterPro" id="IPR001610">
    <property type="entry name" value="PAC"/>
</dbReference>
<dbReference type="SMART" id="SM00388">
    <property type="entry name" value="HisKA"/>
    <property type="match status" value="1"/>
</dbReference>
<dbReference type="PROSITE" id="PS50109">
    <property type="entry name" value="HIS_KIN"/>
    <property type="match status" value="1"/>
</dbReference>
<dbReference type="InterPro" id="IPR003594">
    <property type="entry name" value="HATPase_dom"/>
</dbReference>
<dbReference type="Pfam" id="PF00563">
    <property type="entry name" value="EAL"/>
    <property type="match status" value="1"/>
</dbReference>
<dbReference type="CDD" id="cd01949">
    <property type="entry name" value="GGDEF"/>
    <property type="match status" value="1"/>
</dbReference>
<dbReference type="AlphaFoldDB" id="A0A9X2I8L9"/>
<dbReference type="InterPro" id="IPR036890">
    <property type="entry name" value="HATPase_C_sf"/>
</dbReference>
<dbReference type="Gene3D" id="1.10.287.130">
    <property type="match status" value="1"/>
</dbReference>
<feature type="domain" description="GGDEF" evidence="13">
    <location>
        <begin position="294"/>
        <end position="426"/>
    </location>
</feature>
<evidence type="ECO:0000256" key="6">
    <source>
        <dbReference type="ARBA" id="ARBA00022777"/>
    </source>
</evidence>
<comment type="caution">
    <text evidence="14">The sequence shown here is derived from an EMBL/GenBank/DDBJ whole genome shotgun (WGS) entry which is preliminary data.</text>
</comment>
<keyword evidence="8" id="KW-0902">Two-component regulatory system</keyword>
<dbReference type="Gene3D" id="3.30.565.10">
    <property type="entry name" value="Histidine kinase-like ATPase, C-terminal domain"/>
    <property type="match status" value="1"/>
</dbReference>
<dbReference type="Pfam" id="PF00990">
    <property type="entry name" value="GGDEF"/>
    <property type="match status" value="1"/>
</dbReference>
<dbReference type="CDD" id="cd01948">
    <property type="entry name" value="EAL"/>
    <property type="match status" value="1"/>
</dbReference>
<dbReference type="InterPro" id="IPR000160">
    <property type="entry name" value="GGDEF_dom"/>
</dbReference>
<dbReference type="Pfam" id="PF08448">
    <property type="entry name" value="PAS_4"/>
    <property type="match status" value="1"/>
</dbReference>
<dbReference type="NCBIfam" id="TIGR00229">
    <property type="entry name" value="sensory_box"/>
    <property type="match status" value="2"/>
</dbReference>
<dbReference type="GO" id="GO:0000155">
    <property type="term" value="F:phosphorelay sensor kinase activity"/>
    <property type="evidence" value="ECO:0007669"/>
    <property type="project" value="InterPro"/>
</dbReference>
<name>A0A9X2I8L9_9BACI</name>
<feature type="domain" description="PAS" evidence="10">
    <location>
        <begin position="17"/>
        <end position="87"/>
    </location>
</feature>
<evidence type="ECO:0000259" key="13">
    <source>
        <dbReference type="PROSITE" id="PS50887"/>
    </source>
</evidence>
<keyword evidence="5" id="KW-0547">Nucleotide-binding</keyword>
<dbReference type="InterPro" id="IPR013656">
    <property type="entry name" value="PAS_4"/>
</dbReference>
<gene>
    <name evidence="14" type="ORF">MF646_17640</name>
</gene>
<feature type="domain" description="Histidine kinase" evidence="9">
    <location>
        <begin position="733"/>
        <end position="933"/>
    </location>
</feature>
<keyword evidence="7" id="KW-0067">ATP-binding</keyword>
<dbReference type="InterPro" id="IPR035919">
    <property type="entry name" value="EAL_sf"/>
</dbReference>
<keyword evidence="4" id="KW-0808">Transferase</keyword>
<keyword evidence="6" id="KW-0418">Kinase</keyword>